<evidence type="ECO:0000256" key="13">
    <source>
        <dbReference type="ARBA" id="ARBA00023231"/>
    </source>
</evidence>
<evidence type="ECO:0000256" key="2">
    <source>
        <dbReference type="ARBA" id="ARBA00019059"/>
    </source>
</evidence>
<dbReference type="KEGG" id="sat:SYN_00590"/>
<evidence type="ECO:0000259" key="18">
    <source>
        <dbReference type="PROSITE" id="PS50110"/>
    </source>
</evidence>
<dbReference type="PANTHER" id="PTHR32071:SF95">
    <property type="entry name" value="DNA-BINDING TRANSCRIPTIONAL REGULATOR NTRC"/>
    <property type="match status" value="1"/>
</dbReference>
<dbReference type="InterPro" id="IPR002197">
    <property type="entry name" value="HTH_Fis"/>
</dbReference>
<keyword evidence="4" id="KW-0678">Repressor</keyword>
<evidence type="ECO:0000256" key="1">
    <source>
        <dbReference type="ARBA" id="ARBA00004496"/>
    </source>
</evidence>
<dbReference type="Pfam" id="PF00158">
    <property type="entry name" value="Sigma54_activat"/>
    <property type="match status" value="1"/>
</dbReference>
<keyword evidence="9" id="KW-0805">Transcription regulation</keyword>
<dbReference type="PROSITE" id="PS00688">
    <property type="entry name" value="SIGMA54_INTERACT_3"/>
    <property type="match status" value="1"/>
</dbReference>
<dbReference type="InterPro" id="IPR001789">
    <property type="entry name" value="Sig_transdc_resp-reg_receiver"/>
</dbReference>
<dbReference type="InterPro" id="IPR009057">
    <property type="entry name" value="Homeodomain-like_sf"/>
</dbReference>
<dbReference type="SUPFAM" id="SSF46689">
    <property type="entry name" value="Homeodomain-like"/>
    <property type="match status" value="1"/>
</dbReference>
<dbReference type="EMBL" id="CP000252">
    <property type="protein sequence ID" value="ABC78234.1"/>
    <property type="molecule type" value="Genomic_DNA"/>
</dbReference>
<evidence type="ECO:0000256" key="9">
    <source>
        <dbReference type="ARBA" id="ARBA00023015"/>
    </source>
</evidence>
<evidence type="ECO:0000256" key="4">
    <source>
        <dbReference type="ARBA" id="ARBA00022491"/>
    </source>
</evidence>
<dbReference type="CDD" id="cd00009">
    <property type="entry name" value="AAA"/>
    <property type="match status" value="1"/>
</dbReference>
<dbReference type="GO" id="GO:0006355">
    <property type="term" value="P:regulation of DNA-templated transcription"/>
    <property type="evidence" value="ECO:0007669"/>
    <property type="project" value="InterPro"/>
</dbReference>
<evidence type="ECO:0000256" key="7">
    <source>
        <dbReference type="ARBA" id="ARBA00022840"/>
    </source>
</evidence>
<dbReference type="GO" id="GO:0043565">
    <property type="term" value="F:sequence-specific DNA binding"/>
    <property type="evidence" value="ECO:0007669"/>
    <property type="project" value="InterPro"/>
</dbReference>
<dbReference type="InterPro" id="IPR002078">
    <property type="entry name" value="Sigma_54_int"/>
</dbReference>
<keyword evidence="5 16" id="KW-0597">Phosphoprotein</keyword>
<evidence type="ECO:0000313" key="19">
    <source>
        <dbReference type="EMBL" id="ABC78234.1"/>
    </source>
</evidence>
<keyword evidence="11" id="KW-0010">Activator</keyword>
<keyword evidence="13" id="KW-0535">Nitrogen fixation</keyword>
<dbReference type="Pfam" id="PF25601">
    <property type="entry name" value="AAA_lid_14"/>
    <property type="match status" value="1"/>
</dbReference>
<dbReference type="Pfam" id="PF00072">
    <property type="entry name" value="Response_reg"/>
    <property type="match status" value="1"/>
</dbReference>
<dbReference type="Proteomes" id="UP000001933">
    <property type="component" value="Chromosome"/>
</dbReference>
<dbReference type="GO" id="GO:0005524">
    <property type="term" value="F:ATP binding"/>
    <property type="evidence" value="ECO:0007669"/>
    <property type="project" value="UniProtKB-KW"/>
</dbReference>
<organism evidence="19 20">
    <name type="scientific">Syntrophus aciditrophicus (strain SB)</name>
    <dbReference type="NCBI Taxonomy" id="56780"/>
    <lineage>
        <taxon>Bacteria</taxon>
        <taxon>Pseudomonadati</taxon>
        <taxon>Thermodesulfobacteriota</taxon>
        <taxon>Syntrophia</taxon>
        <taxon>Syntrophales</taxon>
        <taxon>Syntrophaceae</taxon>
        <taxon>Syntrophus</taxon>
    </lineage>
</organism>
<evidence type="ECO:0000256" key="12">
    <source>
        <dbReference type="ARBA" id="ARBA00023163"/>
    </source>
</evidence>
<keyword evidence="10" id="KW-0238">DNA-binding</keyword>
<dbReference type="STRING" id="56780.SYN_00590"/>
<reference evidence="19 20" key="1">
    <citation type="journal article" date="2007" name="Proc. Natl. Acad. Sci. U.S.A.">
        <title>The genome of Syntrophus aciditrophicus: life at the thermodynamic limit of microbial growth.</title>
        <authorList>
            <person name="McInerney M.J."/>
            <person name="Rohlin L."/>
            <person name="Mouttaki H."/>
            <person name="Kim U."/>
            <person name="Krupp R.S."/>
            <person name="Rios-Hernandez L."/>
            <person name="Sieber J."/>
            <person name="Struchtemeyer C.G."/>
            <person name="Bhattacharyya A."/>
            <person name="Campbell J.W."/>
            <person name="Gunsalus R.P."/>
        </authorList>
    </citation>
    <scope>NUCLEOTIDE SEQUENCE [LARGE SCALE GENOMIC DNA]</scope>
    <source>
        <strain evidence="19 20">SB</strain>
    </source>
</reference>
<dbReference type="InterPro" id="IPR011006">
    <property type="entry name" value="CheY-like_superfamily"/>
</dbReference>
<dbReference type="Gene3D" id="1.10.8.60">
    <property type="match status" value="1"/>
</dbReference>
<dbReference type="InterPro" id="IPR058031">
    <property type="entry name" value="AAA_lid_NorR"/>
</dbReference>
<dbReference type="eggNOG" id="COG2204">
    <property type="taxonomic scope" value="Bacteria"/>
</dbReference>
<evidence type="ECO:0000256" key="3">
    <source>
        <dbReference type="ARBA" id="ARBA00022490"/>
    </source>
</evidence>
<dbReference type="AlphaFoldDB" id="Q2LVX8"/>
<dbReference type="SMART" id="SM00382">
    <property type="entry name" value="AAA"/>
    <property type="match status" value="1"/>
</dbReference>
<gene>
    <name evidence="19" type="ORF">SYN_00590</name>
</gene>
<protein>
    <recommendedName>
        <fullName evidence="2">DNA-binding transcriptional regulator NtrC</fullName>
    </recommendedName>
    <alternativeName>
        <fullName evidence="14">Nitrogen regulation protein NR(I)</fullName>
    </alternativeName>
    <alternativeName>
        <fullName evidence="15">Nitrogen regulator I</fullName>
    </alternativeName>
</protein>
<feature type="domain" description="Sigma-54 factor interaction" evidence="17">
    <location>
        <begin position="148"/>
        <end position="376"/>
    </location>
</feature>
<feature type="domain" description="Response regulatory" evidence="18">
    <location>
        <begin position="9"/>
        <end position="123"/>
    </location>
</feature>
<keyword evidence="7" id="KW-0067">ATP-binding</keyword>
<dbReference type="Gene3D" id="3.40.50.300">
    <property type="entry name" value="P-loop containing nucleotide triphosphate hydrolases"/>
    <property type="match status" value="1"/>
</dbReference>
<dbReference type="HOGENOM" id="CLU_000445_0_6_7"/>
<keyword evidence="8" id="KW-0902">Two-component regulatory system</keyword>
<dbReference type="InterPro" id="IPR025662">
    <property type="entry name" value="Sigma_54_int_dom_ATP-bd_1"/>
</dbReference>
<dbReference type="InterPro" id="IPR027417">
    <property type="entry name" value="P-loop_NTPase"/>
</dbReference>
<evidence type="ECO:0000256" key="16">
    <source>
        <dbReference type="PROSITE-ProRule" id="PRU00169"/>
    </source>
</evidence>
<dbReference type="SMART" id="SM00448">
    <property type="entry name" value="REC"/>
    <property type="match status" value="1"/>
</dbReference>
<keyword evidence="6" id="KW-0547">Nucleotide-binding</keyword>
<evidence type="ECO:0000256" key="5">
    <source>
        <dbReference type="ARBA" id="ARBA00022553"/>
    </source>
</evidence>
<dbReference type="PANTHER" id="PTHR32071">
    <property type="entry name" value="TRANSCRIPTIONAL REGULATORY PROTEIN"/>
    <property type="match status" value="1"/>
</dbReference>
<dbReference type="InterPro" id="IPR025944">
    <property type="entry name" value="Sigma_54_int_dom_CS"/>
</dbReference>
<evidence type="ECO:0000256" key="14">
    <source>
        <dbReference type="ARBA" id="ARBA00029881"/>
    </source>
</evidence>
<evidence type="ECO:0000256" key="11">
    <source>
        <dbReference type="ARBA" id="ARBA00023159"/>
    </source>
</evidence>
<dbReference type="PROSITE" id="PS00675">
    <property type="entry name" value="SIGMA54_INTERACT_1"/>
    <property type="match status" value="1"/>
</dbReference>
<comment type="subcellular location">
    <subcellularLocation>
        <location evidence="1">Cytoplasm</location>
    </subcellularLocation>
</comment>
<proteinExistence type="predicted"/>
<accession>Q2LVX8</accession>
<dbReference type="GO" id="GO:0005737">
    <property type="term" value="C:cytoplasm"/>
    <property type="evidence" value="ECO:0007669"/>
    <property type="project" value="UniProtKB-SubCell"/>
</dbReference>
<dbReference type="PROSITE" id="PS50110">
    <property type="entry name" value="RESPONSE_REGULATORY"/>
    <property type="match status" value="1"/>
</dbReference>
<keyword evidence="12" id="KW-0804">Transcription</keyword>
<feature type="modified residue" description="4-aspartylphosphate" evidence="16">
    <location>
        <position position="58"/>
    </location>
</feature>
<evidence type="ECO:0000313" key="20">
    <source>
        <dbReference type="Proteomes" id="UP000001933"/>
    </source>
</evidence>
<name>Q2LVX8_SYNAS</name>
<dbReference type="InterPro" id="IPR003593">
    <property type="entry name" value="AAA+_ATPase"/>
</dbReference>
<evidence type="ECO:0000259" key="17">
    <source>
        <dbReference type="PROSITE" id="PS50045"/>
    </source>
</evidence>
<dbReference type="GO" id="GO:0000160">
    <property type="term" value="P:phosphorelay signal transduction system"/>
    <property type="evidence" value="ECO:0007669"/>
    <property type="project" value="UniProtKB-KW"/>
</dbReference>
<dbReference type="Pfam" id="PF02954">
    <property type="entry name" value="HTH_8"/>
    <property type="match status" value="1"/>
</dbReference>
<keyword evidence="3" id="KW-0963">Cytoplasm</keyword>
<dbReference type="FunFam" id="3.40.50.300:FF:000006">
    <property type="entry name" value="DNA-binding transcriptional regulator NtrC"/>
    <property type="match status" value="1"/>
</dbReference>
<dbReference type="Gene3D" id="3.40.50.2300">
    <property type="match status" value="1"/>
</dbReference>
<sequence length="485" mass="54597">MQNRGSMAKVLVIDEDRSTLARLELLLTKDGYETVTASTGTDGLNRYVERYPDLVILDVFLSDVGGFTVLEELLEENEQAMVILMTAQLDMETAIRAMKLGAFDYVPKTADMAELLSVVHKASNTLETDRQQGGLSGEAFRNYKAGDIIGAGREMREIFKMVGVLSRSRATVLIEGESGTGKELVAKVIHKHTSSNEPFIAVNCSAIVETLLESELFGHEKGSFTSAFNRQLGKFELGRYGTVFLDEISEMSINLQAKLLRVLQEMEFERVGGKDKIQVHARIITATNKNLRTLVREGKFRADLYYRLNIVSLKIPPLRERQEDIPLLVNHLIAKIGRDLSRRISGVSEEVMEAFLRYTWPGNVRELENLLVRAGVMAKGRILDKSDFPELFKESGKIGAMNEPGSDEYDDFGRLLTLDDVEERYIRKVLQLERGKNKGELCDILGISRPTFERKLEKYGISFERDGIDQGLSANLSEVEEKIRQ</sequence>
<dbReference type="PROSITE" id="PS50045">
    <property type="entry name" value="SIGMA54_INTERACT_4"/>
    <property type="match status" value="1"/>
</dbReference>
<dbReference type="Gene3D" id="1.10.10.60">
    <property type="entry name" value="Homeodomain-like"/>
    <property type="match status" value="1"/>
</dbReference>
<evidence type="ECO:0000256" key="15">
    <source>
        <dbReference type="ARBA" id="ARBA00031910"/>
    </source>
</evidence>
<evidence type="ECO:0000256" key="10">
    <source>
        <dbReference type="ARBA" id="ARBA00023125"/>
    </source>
</evidence>
<evidence type="ECO:0000256" key="6">
    <source>
        <dbReference type="ARBA" id="ARBA00022741"/>
    </source>
</evidence>
<dbReference type="SUPFAM" id="SSF52172">
    <property type="entry name" value="CheY-like"/>
    <property type="match status" value="1"/>
</dbReference>
<dbReference type="SUPFAM" id="SSF52540">
    <property type="entry name" value="P-loop containing nucleoside triphosphate hydrolases"/>
    <property type="match status" value="1"/>
</dbReference>
<keyword evidence="20" id="KW-1185">Reference proteome</keyword>
<dbReference type="InParanoid" id="Q2LVX8"/>
<evidence type="ECO:0000256" key="8">
    <source>
        <dbReference type="ARBA" id="ARBA00023012"/>
    </source>
</evidence>